<organism evidence="3">
    <name type="scientific">Candidatus Tenderia electrophaga</name>
    <dbReference type="NCBI Taxonomy" id="1748243"/>
    <lineage>
        <taxon>Bacteria</taxon>
        <taxon>Pseudomonadati</taxon>
        <taxon>Pseudomonadota</taxon>
        <taxon>Gammaproteobacteria</taxon>
        <taxon>Candidatus Tenderiales</taxon>
        <taxon>Candidatus Tenderiaceae</taxon>
        <taxon>Candidatus Tenderia</taxon>
    </lineage>
</organism>
<gene>
    <name evidence="3" type="ORF">ENJ65_03835</name>
</gene>
<evidence type="ECO:0000313" key="3">
    <source>
        <dbReference type="EMBL" id="HHJ80745.1"/>
    </source>
</evidence>
<dbReference type="InterPro" id="IPR036986">
    <property type="entry name" value="S4_RNA-bd_sf"/>
</dbReference>
<dbReference type="AlphaFoldDB" id="A0A832N3E8"/>
<dbReference type="Pfam" id="PF01479">
    <property type="entry name" value="S4"/>
    <property type="match status" value="1"/>
</dbReference>
<dbReference type="GO" id="GO:0003723">
    <property type="term" value="F:RNA binding"/>
    <property type="evidence" value="ECO:0007669"/>
    <property type="project" value="UniProtKB-KW"/>
</dbReference>
<sequence>MRLDKFVSQSLGTTRKQSKQLLRQQLIKVDGVVACRAEQHIDIDSVVTFEGRRLQPPGPL</sequence>
<keyword evidence="1" id="KW-0694">RNA-binding</keyword>
<dbReference type="InterPro" id="IPR002942">
    <property type="entry name" value="S4_RNA-bd"/>
</dbReference>
<dbReference type="Gene3D" id="3.10.290.10">
    <property type="entry name" value="RNA-binding S4 domain"/>
    <property type="match status" value="1"/>
</dbReference>
<protein>
    <submittedName>
        <fullName evidence="3">16S rRNA pseudouridine(516) synthase</fullName>
    </submittedName>
</protein>
<accession>A0A832N3E8</accession>
<dbReference type="Proteomes" id="UP000885832">
    <property type="component" value="Unassembled WGS sequence"/>
</dbReference>
<dbReference type="CDD" id="cd00165">
    <property type="entry name" value="S4"/>
    <property type="match status" value="1"/>
</dbReference>
<dbReference type="SMART" id="SM00363">
    <property type="entry name" value="S4"/>
    <property type="match status" value="1"/>
</dbReference>
<name>A0A832N3E8_9GAMM</name>
<proteinExistence type="predicted"/>
<dbReference type="PROSITE" id="PS50889">
    <property type="entry name" value="S4"/>
    <property type="match status" value="1"/>
</dbReference>
<evidence type="ECO:0000259" key="2">
    <source>
        <dbReference type="SMART" id="SM00363"/>
    </source>
</evidence>
<comment type="caution">
    <text evidence="3">The sequence shown here is derived from an EMBL/GenBank/DDBJ whole genome shotgun (WGS) entry which is preliminary data.</text>
</comment>
<reference evidence="3" key="1">
    <citation type="journal article" date="2020" name="mSystems">
        <title>Genome- and Community-Level Interaction Insights into Carbon Utilization and Element Cycling Functions of Hydrothermarchaeota in Hydrothermal Sediment.</title>
        <authorList>
            <person name="Zhou Z."/>
            <person name="Liu Y."/>
            <person name="Xu W."/>
            <person name="Pan J."/>
            <person name="Luo Z.H."/>
            <person name="Li M."/>
        </authorList>
    </citation>
    <scope>NUCLEOTIDE SEQUENCE [LARGE SCALE GENOMIC DNA]</scope>
    <source>
        <strain evidence="3">HyVt-505</strain>
    </source>
</reference>
<feature type="domain" description="RNA-binding S4" evidence="2">
    <location>
        <begin position="1"/>
        <end position="59"/>
    </location>
</feature>
<dbReference type="EMBL" id="DRNF01000245">
    <property type="protein sequence ID" value="HHJ80745.1"/>
    <property type="molecule type" value="Genomic_DNA"/>
</dbReference>
<dbReference type="SUPFAM" id="SSF55174">
    <property type="entry name" value="Alpha-L RNA-binding motif"/>
    <property type="match status" value="1"/>
</dbReference>
<evidence type="ECO:0000256" key="1">
    <source>
        <dbReference type="PROSITE-ProRule" id="PRU00182"/>
    </source>
</evidence>
<feature type="non-terminal residue" evidence="3">
    <location>
        <position position="60"/>
    </location>
</feature>